<evidence type="ECO:0000259" key="13">
    <source>
        <dbReference type="Pfam" id="PF12019"/>
    </source>
</evidence>
<protein>
    <recommendedName>
        <fullName evidence="2">Type II secretion system protein H</fullName>
    </recommendedName>
    <alternativeName>
        <fullName evidence="10">General secretion pathway protein H</fullName>
    </alternativeName>
</protein>
<dbReference type="Gene3D" id="3.55.40.10">
    <property type="entry name" value="minor pseudopilin epsh domain"/>
    <property type="match status" value="1"/>
</dbReference>
<evidence type="ECO:0000256" key="10">
    <source>
        <dbReference type="ARBA" id="ARBA00030775"/>
    </source>
</evidence>
<dbReference type="GO" id="GO:0005886">
    <property type="term" value="C:plasma membrane"/>
    <property type="evidence" value="ECO:0007669"/>
    <property type="project" value="UniProtKB-SubCell"/>
</dbReference>
<gene>
    <name evidence="14" type="ORF">SAMN04487959_11815</name>
</gene>
<keyword evidence="15" id="KW-1185">Reference proteome</keyword>
<name>A0A1I3FFV4_9GAMM</name>
<keyword evidence="4" id="KW-0488">Methylation</keyword>
<comment type="similarity">
    <text evidence="9">Belongs to the GSP H family.</text>
</comment>
<keyword evidence="3" id="KW-1003">Cell membrane</keyword>
<feature type="region of interest" description="Disordered" evidence="11">
    <location>
        <begin position="1"/>
        <end position="21"/>
    </location>
</feature>
<feature type="domain" description="General secretion pathway GspH" evidence="13">
    <location>
        <begin position="67"/>
        <end position="179"/>
    </location>
</feature>
<evidence type="ECO:0000256" key="11">
    <source>
        <dbReference type="SAM" id="MobiDB-lite"/>
    </source>
</evidence>
<keyword evidence="8 12" id="KW-0472">Membrane</keyword>
<reference evidence="14 15" key="1">
    <citation type="submission" date="2016-10" db="EMBL/GenBank/DDBJ databases">
        <authorList>
            <person name="de Groot N.N."/>
        </authorList>
    </citation>
    <scope>NUCLEOTIDE SEQUENCE [LARGE SCALE GENOMIC DNA]</scope>
    <source>
        <strain evidence="14 15">CGMCC 1.6848</strain>
    </source>
</reference>
<proteinExistence type="inferred from homology"/>
<dbReference type="GO" id="GO:0015627">
    <property type="term" value="C:type II protein secretion system complex"/>
    <property type="evidence" value="ECO:0007669"/>
    <property type="project" value="InterPro"/>
</dbReference>
<dbReference type="AlphaFoldDB" id="A0A1I3FFV4"/>
<evidence type="ECO:0000313" key="14">
    <source>
        <dbReference type="EMBL" id="SFI10070.1"/>
    </source>
</evidence>
<keyword evidence="5" id="KW-0997">Cell inner membrane</keyword>
<evidence type="ECO:0000256" key="8">
    <source>
        <dbReference type="ARBA" id="ARBA00023136"/>
    </source>
</evidence>
<dbReference type="InterPro" id="IPR012902">
    <property type="entry name" value="N_methyl_site"/>
</dbReference>
<dbReference type="GO" id="GO:0015628">
    <property type="term" value="P:protein secretion by the type II secretion system"/>
    <property type="evidence" value="ECO:0007669"/>
    <property type="project" value="InterPro"/>
</dbReference>
<dbReference type="Pfam" id="PF12019">
    <property type="entry name" value="GspH"/>
    <property type="match status" value="1"/>
</dbReference>
<dbReference type="PROSITE" id="PS00409">
    <property type="entry name" value="PROKAR_NTER_METHYL"/>
    <property type="match status" value="1"/>
</dbReference>
<evidence type="ECO:0000256" key="1">
    <source>
        <dbReference type="ARBA" id="ARBA00004377"/>
    </source>
</evidence>
<feature type="transmembrane region" description="Helical" evidence="12">
    <location>
        <begin position="27"/>
        <end position="51"/>
    </location>
</feature>
<evidence type="ECO:0000256" key="5">
    <source>
        <dbReference type="ARBA" id="ARBA00022519"/>
    </source>
</evidence>
<comment type="subcellular location">
    <subcellularLocation>
        <location evidence="1">Cell inner membrane</location>
        <topology evidence="1">Single-pass membrane protein</topology>
    </subcellularLocation>
</comment>
<dbReference type="EMBL" id="FOPY01000018">
    <property type="protein sequence ID" value="SFI10070.1"/>
    <property type="molecule type" value="Genomic_DNA"/>
</dbReference>
<evidence type="ECO:0000256" key="6">
    <source>
        <dbReference type="ARBA" id="ARBA00022692"/>
    </source>
</evidence>
<evidence type="ECO:0000256" key="12">
    <source>
        <dbReference type="SAM" id="Phobius"/>
    </source>
</evidence>
<sequence>MPNDTTHAPRMRPGATMRNRCQSRRHAHAGFTLIELLVAIAVLVIMATWAVPSYQQFVARNEVAVEVMRLRTALAQARNTAVTRRRTITVCPSHDQVECLADWTAPLMILDGLADGGYRKGSETLLKVLPASDVASLTFRNDYRFVRFPSTGWPRGYNGTFTVCGHDGRGAQLIMSNLGRVRTTSLDVCNE</sequence>
<dbReference type="STRING" id="442341.SAMN04487959_11815"/>
<dbReference type="Proteomes" id="UP000199040">
    <property type="component" value="Unassembled WGS sequence"/>
</dbReference>
<dbReference type="SUPFAM" id="SSF54523">
    <property type="entry name" value="Pili subunits"/>
    <property type="match status" value="1"/>
</dbReference>
<dbReference type="InterPro" id="IPR045584">
    <property type="entry name" value="Pilin-like"/>
</dbReference>
<evidence type="ECO:0000256" key="7">
    <source>
        <dbReference type="ARBA" id="ARBA00022989"/>
    </source>
</evidence>
<evidence type="ECO:0000256" key="3">
    <source>
        <dbReference type="ARBA" id="ARBA00022475"/>
    </source>
</evidence>
<accession>A0A1I3FFV4</accession>
<evidence type="ECO:0000256" key="4">
    <source>
        <dbReference type="ARBA" id="ARBA00022481"/>
    </source>
</evidence>
<evidence type="ECO:0000313" key="15">
    <source>
        <dbReference type="Proteomes" id="UP000199040"/>
    </source>
</evidence>
<dbReference type="Pfam" id="PF07963">
    <property type="entry name" value="N_methyl"/>
    <property type="match status" value="1"/>
</dbReference>
<keyword evidence="6 12" id="KW-0812">Transmembrane</keyword>
<organism evidence="14 15">
    <name type="scientific">Modicisalibacter xianhensis</name>
    <dbReference type="NCBI Taxonomy" id="442341"/>
    <lineage>
        <taxon>Bacteria</taxon>
        <taxon>Pseudomonadati</taxon>
        <taxon>Pseudomonadota</taxon>
        <taxon>Gammaproteobacteria</taxon>
        <taxon>Oceanospirillales</taxon>
        <taxon>Halomonadaceae</taxon>
        <taxon>Modicisalibacter</taxon>
    </lineage>
</organism>
<evidence type="ECO:0000256" key="2">
    <source>
        <dbReference type="ARBA" id="ARBA00021549"/>
    </source>
</evidence>
<keyword evidence="7 12" id="KW-1133">Transmembrane helix</keyword>
<dbReference type="NCBIfam" id="TIGR02532">
    <property type="entry name" value="IV_pilin_GFxxxE"/>
    <property type="match status" value="1"/>
</dbReference>
<dbReference type="InterPro" id="IPR022346">
    <property type="entry name" value="T2SS_GspH"/>
</dbReference>
<evidence type="ECO:0000256" key="9">
    <source>
        <dbReference type="ARBA" id="ARBA00025772"/>
    </source>
</evidence>